<organism evidence="3">
    <name type="scientific">Quercus suber</name>
    <name type="common">Cork oak</name>
    <dbReference type="NCBI Taxonomy" id="58331"/>
    <lineage>
        <taxon>Eukaryota</taxon>
        <taxon>Viridiplantae</taxon>
        <taxon>Streptophyta</taxon>
        <taxon>Embryophyta</taxon>
        <taxon>Tracheophyta</taxon>
        <taxon>Spermatophyta</taxon>
        <taxon>Magnoliopsida</taxon>
        <taxon>eudicotyledons</taxon>
        <taxon>Gunneridae</taxon>
        <taxon>Pentapetalae</taxon>
        <taxon>rosids</taxon>
        <taxon>fabids</taxon>
        <taxon>Fagales</taxon>
        <taxon>Fagaceae</taxon>
        <taxon>Quercus</taxon>
    </lineage>
</organism>
<evidence type="ECO:0000313" key="3">
    <source>
        <dbReference type="EMBL" id="KAK7858312.1"/>
    </source>
</evidence>
<feature type="compositionally biased region" description="Basic and acidic residues" evidence="1">
    <location>
        <begin position="137"/>
        <end position="150"/>
    </location>
</feature>
<reference evidence="3" key="2">
    <citation type="journal article" date="2018" name="Sci. Data">
        <title>The draft genome sequence of cork oak.</title>
        <authorList>
            <person name="Ramos A.M."/>
            <person name="Usie A."/>
            <person name="Barbosa P."/>
            <person name="Barros P.M."/>
            <person name="Capote T."/>
            <person name="Chaves I."/>
            <person name="Simoes F."/>
            <person name="Abreu I."/>
            <person name="Carrasquinho I."/>
            <person name="Faro C."/>
            <person name="Guimaraes J.B."/>
            <person name="Mendonca D."/>
            <person name="Nobrega F."/>
            <person name="Rodrigues L."/>
            <person name="Saibo N.J.M."/>
            <person name="Varela M.C."/>
            <person name="Egas C."/>
            <person name="Matos J."/>
            <person name="Miguel C.M."/>
            <person name="Oliveira M.M."/>
            <person name="Ricardo C.P."/>
            <person name="Goncalves S."/>
        </authorList>
    </citation>
    <scope>NUCLEOTIDE SEQUENCE [LARGE SCALE GENOMIC DNA]</scope>
    <source>
        <strain evidence="3">HL8</strain>
    </source>
</reference>
<dbReference type="AlphaFoldDB" id="A0AAW0M656"/>
<accession>A0AAW0M656</accession>
<feature type="transmembrane region" description="Helical" evidence="2">
    <location>
        <begin position="12"/>
        <end position="28"/>
    </location>
</feature>
<feature type="region of interest" description="Disordered" evidence="1">
    <location>
        <begin position="126"/>
        <end position="150"/>
    </location>
</feature>
<evidence type="ECO:0000256" key="1">
    <source>
        <dbReference type="SAM" id="MobiDB-lite"/>
    </source>
</evidence>
<keyword evidence="2" id="KW-0472">Membrane</keyword>
<reference evidence="3" key="3">
    <citation type="submission" date="2023-07" db="EMBL/GenBank/DDBJ databases">
        <title>An improved reference 1 genome and first organelle genomes of Quercus suber.</title>
        <authorList>
            <consortium name="Genosuber Consortium"/>
            <person name="Usie A."/>
            <person name="Serra O."/>
            <person name="Barros P."/>
        </authorList>
    </citation>
    <scope>NUCLEOTIDE SEQUENCE</scope>
    <source>
        <strain evidence="3">HL8</strain>
        <tissue evidence="3">Leaves</tissue>
    </source>
</reference>
<dbReference type="InterPro" id="IPR027728">
    <property type="entry name" value="Topless_fam"/>
</dbReference>
<reference evidence="3" key="1">
    <citation type="submission" date="2017-12" db="EMBL/GenBank/DDBJ databases">
        <authorList>
            <person name="Barbosa P."/>
            <person name="Usie A."/>
            <person name="Ramos A.M."/>
        </authorList>
    </citation>
    <scope>NUCLEOTIDE SEQUENCE</scope>
    <source>
        <strain evidence="3">HL8</strain>
        <tissue evidence="3">Leaves</tissue>
    </source>
</reference>
<gene>
    <name evidence="3" type="primary">TPR2_2</name>
    <name evidence="3" type="ORF">CFP56_013124</name>
</gene>
<dbReference type="PANTHER" id="PTHR44083">
    <property type="entry name" value="TOPLESS-RELATED PROTEIN 1-RELATED"/>
    <property type="match status" value="1"/>
</dbReference>
<dbReference type="GO" id="GO:0006355">
    <property type="term" value="P:regulation of DNA-templated transcription"/>
    <property type="evidence" value="ECO:0007669"/>
    <property type="project" value="InterPro"/>
</dbReference>
<name>A0AAW0M656_QUESU</name>
<dbReference type="PANTHER" id="PTHR44083:SF2">
    <property type="entry name" value="TOPLESS-RELATED PROTEIN 3"/>
    <property type="match status" value="1"/>
</dbReference>
<sequence length="165" mass="18869">MIGTFCKLTNSWAKVMHFLFLLFGYTFNKGTLHLKFGMRQDVIPYKDTLSALTRIAHEEGIRGLYMKRRLDEIRFQQYSRTFIQSWILQGNLLAVTTADNGFKILANAAGLRSSFDELRSPIESAAAKNGVDPNGRSMEKPRTMEDVTDRTKPWQLSEIVNAVQF</sequence>
<keyword evidence="2" id="KW-1133">Transmembrane helix</keyword>
<evidence type="ECO:0000256" key="2">
    <source>
        <dbReference type="SAM" id="Phobius"/>
    </source>
</evidence>
<keyword evidence="2" id="KW-0812">Transmembrane</keyword>
<comment type="caution">
    <text evidence="3">The sequence shown here is derived from an EMBL/GenBank/DDBJ whole genome shotgun (WGS) entry which is preliminary data.</text>
</comment>
<proteinExistence type="predicted"/>
<dbReference type="EMBL" id="PKMF04000020">
    <property type="protein sequence ID" value="KAK7858312.1"/>
    <property type="molecule type" value="Genomic_DNA"/>
</dbReference>
<protein>
    <submittedName>
        <fullName evidence="3">Topless-related protein 2</fullName>
    </submittedName>
</protein>